<evidence type="ECO:0000313" key="2">
    <source>
        <dbReference type="EMBL" id="ETS88146.1"/>
    </source>
</evidence>
<dbReference type="GO" id="GO:0016491">
    <property type="term" value="F:oxidoreductase activity"/>
    <property type="evidence" value="ECO:0007669"/>
    <property type="project" value="InterPro"/>
</dbReference>
<dbReference type="Proteomes" id="UP000030651">
    <property type="component" value="Unassembled WGS sequence"/>
</dbReference>
<dbReference type="OrthoDB" id="9992527at2759"/>
<dbReference type="Gene3D" id="3.90.180.10">
    <property type="entry name" value="Medium-chain alcohol dehydrogenases, catalytic domain"/>
    <property type="match status" value="1"/>
</dbReference>
<gene>
    <name evidence="2" type="ORF">PFICI_01974</name>
</gene>
<dbReference type="CDD" id="cd05289">
    <property type="entry name" value="MDR_like_2"/>
    <property type="match status" value="1"/>
</dbReference>
<dbReference type="PANTHER" id="PTHR11695">
    <property type="entry name" value="ALCOHOL DEHYDROGENASE RELATED"/>
    <property type="match status" value="1"/>
</dbReference>
<dbReference type="RefSeq" id="XP_007828746.1">
    <property type="nucleotide sequence ID" value="XM_007830555.1"/>
</dbReference>
<dbReference type="eggNOG" id="KOG1198">
    <property type="taxonomic scope" value="Eukaryota"/>
</dbReference>
<dbReference type="InterPro" id="IPR036291">
    <property type="entry name" value="NAD(P)-bd_dom_sf"/>
</dbReference>
<dbReference type="Pfam" id="PF08240">
    <property type="entry name" value="ADH_N"/>
    <property type="match status" value="1"/>
</dbReference>
<dbReference type="GeneID" id="19266987"/>
<dbReference type="Pfam" id="PF13602">
    <property type="entry name" value="ADH_zinc_N_2"/>
    <property type="match status" value="1"/>
</dbReference>
<dbReference type="SUPFAM" id="SSF50129">
    <property type="entry name" value="GroES-like"/>
    <property type="match status" value="1"/>
</dbReference>
<dbReference type="STRING" id="1229662.W3XSE6"/>
<dbReference type="AlphaFoldDB" id="W3XSE6"/>
<organism evidence="2 3">
    <name type="scientific">Pestalotiopsis fici (strain W106-1 / CGMCC3.15140)</name>
    <dbReference type="NCBI Taxonomy" id="1229662"/>
    <lineage>
        <taxon>Eukaryota</taxon>
        <taxon>Fungi</taxon>
        <taxon>Dikarya</taxon>
        <taxon>Ascomycota</taxon>
        <taxon>Pezizomycotina</taxon>
        <taxon>Sordariomycetes</taxon>
        <taxon>Xylariomycetidae</taxon>
        <taxon>Amphisphaeriales</taxon>
        <taxon>Sporocadaceae</taxon>
        <taxon>Pestalotiopsis</taxon>
    </lineage>
</organism>
<dbReference type="PANTHER" id="PTHR11695:SF294">
    <property type="entry name" value="RETICULON-4-INTERACTING PROTEIN 1, MITOCHONDRIAL"/>
    <property type="match status" value="1"/>
</dbReference>
<keyword evidence="3" id="KW-1185">Reference proteome</keyword>
<evidence type="ECO:0000313" key="3">
    <source>
        <dbReference type="Proteomes" id="UP000030651"/>
    </source>
</evidence>
<dbReference type="OMA" id="YDCAGIV"/>
<dbReference type="HOGENOM" id="CLU_026673_3_3_1"/>
<dbReference type="InterPro" id="IPR050700">
    <property type="entry name" value="YIM1/Zinc_Alcohol_DH_Fams"/>
</dbReference>
<dbReference type="SUPFAM" id="SSF51735">
    <property type="entry name" value="NAD(P)-binding Rossmann-fold domains"/>
    <property type="match status" value="1"/>
</dbReference>
<dbReference type="FunCoup" id="W3XSE6">
    <property type="interactions" value="155"/>
</dbReference>
<dbReference type="SMART" id="SM00829">
    <property type="entry name" value="PKS_ER"/>
    <property type="match status" value="1"/>
</dbReference>
<proteinExistence type="predicted"/>
<evidence type="ECO:0000259" key="1">
    <source>
        <dbReference type="SMART" id="SM00829"/>
    </source>
</evidence>
<dbReference type="InterPro" id="IPR013154">
    <property type="entry name" value="ADH-like_N"/>
</dbReference>
<dbReference type="EMBL" id="KI912109">
    <property type="protein sequence ID" value="ETS88146.1"/>
    <property type="molecule type" value="Genomic_DNA"/>
</dbReference>
<dbReference type="Gene3D" id="3.40.50.720">
    <property type="entry name" value="NAD(P)-binding Rossmann-like Domain"/>
    <property type="match status" value="1"/>
</dbReference>
<dbReference type="InterPro" id="IPR020843">
    <property type="entry name" value="ER"/>
</dbReference>
<feature type="domain" description="Enoyl reductase (ER)" evidence="1">
    <location>
        <begin position="17"/>
        <end position="352"/>
    </location>
</feature>
<dbReference type="InterPro" id="IPR011032">
    <property type="entry name" value="GroES-like_sf"/>
</dbReference>
<name>W3XSE6_PESFW</name>
<dbReference type="InParanoid" id="W3XSE6"/>
<accession>W3XSE6</accession>
<reference evidence="3" key="1">
    <citation type="journal article" date="2015" name="BMC Genomics">
        <title>Genomic and transcriptomic analysis of the endophytic fungus Pestalotiopsis fici reveals its lifestyle and high potential for synthesis of natural products.</title>
        <authorList>
            <person name="Wang X."/>
            <person name="Zhang X."/>
            <person name="Liu L."/>
            <person name="Xiang M."/>
            <person name="Wang W."/>
            <person name="Sun X."/>
            <person name="Che Y."/>
            <person name="Guo L."/>
            <person name="Liu G."/>
            <person name="Guo L."/>
            <person name="Wang C."/>
            <person name="Yin W.B."/>
            <person name="Stadler M."/>
            <person name="Zhang X."/>
            <person name="Liu X."/>
        </authorList>
    </citation>
    <scope>NUCLEOTIDE SEQUENCE [LARGE SCALE GENOMIC DNA]</scope>
    <source>
        <strain evidence="3">W106-1 / CGMCC3.15140</strain>
    </source>
</reference>
<dbReference type="KEGG" id="pfy:PFICI_01974"/>
<sequence>MDGLPESMEAIALFEYGQPSSYQKTSLKTPSINQPNEVLIKVHATSINPIDVKMASGMAKRIQLAAFPYKLGFDVAGTIVAVGSTVKTLKVGDEVYSRVPNTYRGTVAEYALSTEEATAVKPPSLSFEDAASIPLAGLTALQCMEYANEHLPGGLEGKTVFIPAGLSGTGSFAVQLARNVFKAARVVTTVSTKKISKAQGFLGPDVELIDYTKEDVAKRVGSETVDYFFDTMGDTTTHLPIMKQGGVIVSISTIPAGTKMKGHAPDMPFLAEKLLNCADKFYTWRCNFAGVHYTYLFMKPSADGLNQYSRYVQDGQVKPLVGKVASLQDLDAIRSGCQEIFDGKGGLGKFVITMSQ</sequence>
<protein>
    <recommendedName>
        <fullName evidence="1">Enoyl reductase (ER) domain-containing protein</fullName>
    </recommendedName>
</protein>